<keyword evidence="3" id="KW-0479">Metal-binding</keyword>
<evidence type="ECO:0000256" key="1">
    <source>
        <dbReference type="ARBA" id="ARBA00001936"/>
    </source>
</evidence>
<evidence type="ECO:0000256" key="2">
    <source>
        <dbReference type="ARBA" id="ARBA00001946"/>
    </source>
</evidence>
<dbReference type="PANTHER" id="PTHR12318:SF0">
    <property type="entry name" value="ACYL-COENZYME A DIPHOSPHATASE NUDT19"/>
    <property type="match status" value="1"/>
</dbReference>
<comment type="cofactor">
    <cofactor evidence="1">
        <name>Mn(2+)</name>
        <dbReference type="ChEBI" id="CHEBI:29035"/>
    </cofactor>
</comment>
<evidence type="ECO:0000256" key="4">
    <source>
        <dbReference type="ARBA" id="ARBA00022801"/>
    </source>
</evidence>
<comment type="cofactor">
    <cofactor evidence="2">
        <name>Mg(2+)</name>
        <dbReference type="ChEBI" id="CHEBI:18420"/>
    </cofactor>
</comment>
<keyword evidence="4" id="KW-0378">Hydrolase</keyword>
<dbReference type="GO" id="GO:0046872">
    <property type="term" value="F:metal ion binding"/>
    <property type="evidence" value="ECO:0007669"/>
    <property type="project" value="UniProtKB-KW"/>
</dbReference>
<proteinExistence type="predicted"/>
<dbReference type="PANTHER" id="PTHR12318">
    <property type="entry name" value="TESTOSTERONE-REGULATED PROTEIN RP2"/>
    <property type="match status" value="1"/>
</dbReference>
<evidence type="ECO:0000256" key="3">
    <source>
        <dbReference type="ARBA" id="ARBA00022723"/>
    </source>
</evidence>
<gene>
    <name evidence="7" type="primary">SPOSA6832_02615</name>
</gene>
<evidence type="ECO:0000256" key="6">
    <source>
        <dbReference type="ARBA" id="ARBA00023211"/>
    </source>
</evidence>
<reference evidence="8" key="1">
    <citation type="submission" date="2015-02" db="EMBL/GenBank/DDBJ databases">
        <authorList>
            <person name="Gon?alves P."/>
        </authorList>
    </citation>
    <scope>NUCLEOTIDE SEQUENCE [LARGE SCALE GENOMIC DNA]</scope>
</reference>
<accession>A0A0D6EMH0</accession>
<dbReference type="OrthoDB" id="1695362at2759"/>
<protein>
    <submittedName>
        <fullName evidence="7">SPOSA6832_02615-mRNA-1:cds</fullName>
    </submittedName>
</protein>
<keyword evidence="6" id="KW-0464">Manganese</keyword>
<dbReference type="SUPFAM" id="SSF55811">
    <property type="entry name" value="Nudix"/>
    <property type="match status" value="1"/>
</dbReference>
<dbReference type="EMBL" id="CENE01000010">
    <property type="protein sequence ID" value="CEQ40933.1"/>
    <property type="molecule type" value="Genomic_DNA"/>
</dbReference>
<evidence type="ECO:0000256" key="5">
    <source>
        <dbReference type="ARBA" id="ARBA00022842"/>
    </source>
</evidence>
<dbReference type="InterPro" id="IPR015797">
    <property type="entry name" value="NUDIX_hydrolase-like_dom_sf"/>
</dbReference>
<evidence type="ECO:0000313" key="8">
    <source>
        <dbReference type="Proteomes" id="UP000243876"/>
    </source>
</evidence>
<organism evidence="7 8">
    <name type="scientific">Sporidiobolus salmonicolor</name>
    <name type="common">Yeast-like fungus</name>
    <name type="synonym">Sporobolomyces salmonicolor</name>
    <dbReference type="NCBI Taxonomy" id="5005"/>
    <lineage>
        <taxon>Eukaryota</taxon>
        <taxon>Fungi</taxon>
        <taxon>Dikarya</taxon>
        <taxon>Basidiomycota</taxon>
        <taxon>Pucciniomycotina</taxon>
        <taxon>Microbotryomycetes</taxon>
        <taxon>Sporidiobolales</taxon>
        <taxon>Sporidiobolaceae</taxon>
        <taxon>Sporobolomyces</taxon>
    </lineage>
</organism>
<keyword evidence="5" id="KW-0460">Magnesium</keyword>
<dbReference type="CDD" id="cd18870">
    <property type="entry name" value="NUDIX_AcylCoAdiphos_Nudt19"/>
    <property type="match status" value="1"/>
</dbReference>
<evidence type="ECO:0000313" key="7">
    <source>
        <dbReference type="EMBL" id="CEQ40933.1"/>
    </source>
</evidence>
<name>A0A0D6EMH0_SPOSA</name>
<sequence>MRSLNWSTTGGGETRAARGGGGATHLILLTILPEPAEDGHDYRVLLLKRHESSRTYTNAYVFPGGNVDPIDGATSAWSSFFPSLAPFTVGVPSPPSTSASASSSLSDVDLQTVKLCALRETFEESGVLLFEALSECEGAHEAALVQAEKTWSDKNGLRKTELREEVHKDGGKFVEVFEKELGGEVRPAVGRLTHWANWITPLGLPRRFDTHFFISILPPASSSHFSHSLLATCDGVETSSAEWLTPAEAIHRALAHVAQLPSHQASIPSTTAQYAPQPASMGDNPSNAIILHPPQFYLLAELAHNHKSYRSLLAGGSATGNSSSSPVVRPRTIARVLDSSGKTRGATLLPGDEDFMPPSSDLGDAFVVRELGEGSAGGERKGQGKIGGRHRTYVLPPGKGVQGLTVLGVHRKGMQDELGEGWEDMQAGDIGKSGPTQARL</sequence>
<dbReference type="GO" id="GO:0016818">
    <property type="term" value="F:hydrolase activity, acting on acid anhydrides, in phosphorus-containing anhydrides"/>
    <property type="evidence" value="ECO:0007669"/>
    <property type="project" value="InterPro"/>
</dbReference>
<dbReference type="GO" id="GO:0005739">
    <property type="term" value="C:mitochondrion"/>
    <property type="evidence" value="ECO:0007669"/>
    <property type="project" value="TreeGrafter"/>
</dbReference>
<dbReference type="Proteomes" id="UP000243876">
    <property type="component" value="Unassembled WGS sequence"/>
</dbReference>
<dbReference type="Gene3D" id="3.90.79.10">
    <property type="entry name" value="Nucleoside Triphosphate Pyrophosphohydrolase"/>
    <property type="match status" value="1"/>
</dbReference>
<keyword evidence="8" id="KW-1185">Reference proteome</keyword>
<dbReference type="AlphaFoldDB" id="A0A0D6EMH0"/>
<dbReference type="InterPro" id="IPR039121">
    <property type="entry name" value="NUDT19"/>
</dbReference>